<dbReference type="Gene3D" id="1.25.10.10">
    <property type="entry name" value="Leucine-rich Repeat Variant"/>
    <property type="match status" value="1"/>
</dbReference>
<dbReference type="InterPro" id="IPR011989">
    <property type="entry name" value="ARM-like"/>
</dbReference>
<dbReference type="PROSITE" id="PS00973">
    <property type="entry name" value="USP_2"/>
    <property type="match status" value="2"/>
</dbReference>
<feature type="compositionally biased region" description="Basic and acidic residues" evidence="24">
    <location>
        <begin position="4928"/>
        <end position="4943"/>
    </location>
</feature>
<dbReference type="InterPro" id="IPR012302">
    <property type="entry name" value="Malic_NAD-bd"/>
</dbReference>
<feature type="region of interest" description="Disordered" evidence="24">
    <location>
        <begin position="39"/>
        <end position="59"/>
    </location>
</feature>
<feature type="compositionally biased region" description="Basic and acidic residues" evidence="24">
    <location>
        <begin position="119"/>
        <end position="129"/>
    </location>
</feature>
<feature type="region of interest" description="Disordered" evidence="24">
    <location>
        <begin position="675"/>
        <end position="696"/>
    </location>
</feature>
<keyword evidence="16" id="KW-0333">Golgi apparatus</keyword>
<dbReference type="InterPro" id="IPR015884">
    <property type="entry name" value="Malic_enzyme_CS"/>
</dbReference>
<evidence type="ECO:0000256" key="10">
    <source>
        <dbReference type="ARBA" id="ARBA00022723"/>
    </source>
</evidence>
<dbReference type="GO" id="GO:0016579">
    <property type="term" value="P:protein deubiquitination"/>
    <property type="evidence" value="ECO:0007669"/>
    <property type="project" value="InterPro"/>
</dbReference>
<dbReference type="CDD" id="cd05312">
    <property type="entry name" value="NAD_bind_1_malic_enz"/>
    <property type="match status" value="1"/>
</dbReference>
<dbReference type="GO" id="GO:0030246">
    <property type="term" value="F:carbohydrate binding"/>
    <property type="evidence" value="ECO:0007669"/>
    <property type="project" value="InterPro"/>
</dbReference>
<evidence type="ECO:0000256" key="9">
    <source>
        <dbReference type="ARBA" id="ARBA00022692"/>
    </source>
</evidence>
<dbReference type="SUPFAM" id="SSF51735">
    <property type="entry name" value="NAD(P)-binding Rossmann-fold domains"/>
    <property type="match status" value="1"/>
</dbReference>
<comment type="subcellular location">
    <subcellularLocation>
        <location evidence="4">Golgi apparatus membrane</location>
        <topology evidence="4">Single-pass type II membrane protein</topology>
    </subcellularLocation>
</comment>
<dbReference type="InterPro" id="IPR021905">
    <property type="entry name" value="DUF3517"/>
</dbReference>
<keyword evidence="23" id="KW-0175">Coiled coil</keyword>
<feature type="region of interest" description="Disordered" evidence="24">
    <location>
        <begin position="4179"/>
        <end position="4277"/>
    </location>
</feature>
<dbReference type="FunFam" id="2.60.40.1180:FF:000019">
    <property type="entry name" value="Alpha-mannosidase 2"/>
    <property type="match status" value="2"/>
</dbReference>
<evidence type="ECO:0000256" key="7">
    <source>
        <dbReference type="ARBA" id="ARBA00009792"/>
    </source>
</evidence>
<feature type="compositionally biased region" description="Low complexity" evidence="24">
    <location>
        <begin position="675"/>
        <end position="695"/>
    </location>
</feature>
<dbReference type="InterPro" id="IPR011330">
    <property type="entry name" value="Glyco_hydro/deAcase_b/a-brl"/>
</dbReference>
<dbReference type="InterPro" id="IPR011682">
    <property type="entry name" value="Glyco_hydro_38_C"/>
</dbReference>
<gene>
    <name evidence="26" type="ORF">CLUMA_CG008707</name>
</gene>
<reference evidence="26 27" key="1">
    <citation type="submission" date="2015-04" db="EMBL/GenBank/DDBJ databases">
        <authorList>
            <person name="Syromyatnikov M.Y."/>
            <person name="Popov V.N."/>
        </authorList>
    </citation>
    <scope>NUCLEOTIDE SEQUENCE [LARGE SCALE GENOMIC DNA]</scope>
</reference>
<proteinExistence type="inferred from homology"/>
<dbReference type="STRING" id="568069.A0A1J1I538"/>
<comment type="cofactor">
    <cofactor evidence="2">
        <name>Mg(2+)</name>
        <dbReference type="ChEBI" id="CHEBI:18420"/>
    </cofactor>
</comment>
<dbReference type="EMBL" id="CVRI01000041">
    <property type="protein sequence ID" value="CRK95392.1"/>
    <property type="molecule type" value="Genomic_DNA"/>
</dbReference>
<keyword evidence="18" id="KW-1015">Disulfide bond</keyword>
<dbReference type="InterPro" id="IPR028889">
    <property type="entry name" value="USP"/>
</dbReference>
<name>A0A1J1I538_9DIPT</name>
<dbReference type="SMART" id="SM00919">
    <property type="entry name" value="Malic_M"/>
    <property type="match status" value="1"/>
</dbReference>
<dbReference type="SUPFAM" id="SSF48371">
    <property type="entry name" value="ARM repeat"/>
    <property type="match status" value="2"/>
</dbReference>
<keyword evidence="19" id="KW-0326">Glycosidase</keyword>
<dbReference type="GO" id="GO:0046872">
    <property type="term" value="F:metal ion binding"/>
    <property type="evidence" value="ECO:0007669"/>
    <property type="project" value="UniProtKB-KW"/>
</dbReference>
<feature type="region of interest" description="Disordered" evidence="24">
    <location>
        <begin position="6987"/>
        <end position="7023"/>
    </location>
</feature>
<dbReference type="InterPro" id="IPR012301">
    <property type="entry name" value="Malic_N_dom"/>
</dbReference>
<dbReference type="Gene3D" id="2.70.98.30">
    <property type="entry name" value="Golgi alpha-mannosidase II, domain 4"/>
    <property type="match status" value="2"/>
</dbReference>
<feature type="compositionally biased region" description="Basic and acidic residues" evidence="24">
    <location>
        <begin position="93"/>
        <end position="108"/>
    </location>
</feature>
<keyword evidence="13" id="KW-0735">Signal-anchor</keyword>
<evidence type="ECO:0000256" key="5">
    <source>
        <dbReference type="ARBA" id="ARBA00004922"/>
    </source>
</evidence>
<dbReference type="GO" id="GO:0004470">
    <property type="term" value="F:malic enzyme activity"/>
    <property type="evidence" value="ECO:0007669"/>
    <property type="project" value="InterPro"/>
</dbReference>
<dbReference type="InterPro" id="IPR018200">
    <property type="entry name" value="USP_CS"/>
</dbReference>
<evidence type="ECO:0000256" key="20">
    <source>
        <dbReference type="ARBA" id="ARBA00059516"/>
    </source>
</evidence>
<dbReference type="SUPFAM" id="SSF54001">
    <property type="entry name" value="Cysteine proteinases"/>
    <property type="match status" value="2"/>
</dbReference>
<dbReference type="PRINTS" id="PR00072">
    <property type="entry name" value="MALOXRDTASE"/>
</dbReference>
<dbReference type="PROSITE" id="PS00972">
    <property type="entry name" value="USP_1"/>
    <property type="match status" value="1"/>
</dbReference>
<feature type="compositionally biased region" description="Low complexity" evidence="24">
    <location>
        <begin position="3997"/>
        <end position="4008"/>
    </location>
</feature>
<dbReference type="Gene3D" id="3.40.50.10380">
    <property type="entry name" value="Malic enzyme, N-terminal domain"/>
    <property type="match status" value="1"/>
</dbReference>
<feature type="region of interest" description="Disordered" evidence="24">
    <location>
        <begin position="3994"/>
        <end position="4039"/>
    </location>
</feature>
<feature type="region of interest" description="Disordered" evidence="24">
    <location>
        <begin position="3595"/>
        <end position="3648"/>
    </location>
</feature>
<dbReference type="GO" id="GO:0004843">
    <property type="term" value="F:cysteine-type deubiquitinase activity"/>
    <property type="evidence" value="ECO:0007669"/>
    <property type="project" value="InterPro"/>
</dbReference>
<feature type="compositionally biased region" description="Polar residues" evidence="24">
    <location>
        <begin position="7011"/>
        <end position="7023"/>
    </location>
</feature>
<dbReference type="SMART" id="SM00872">
    <property type="entry name" value="Alpha-mann_mid"/>
    <property type="match status" value="2"/>
</dbReference>
<feature type="compositionally biased region" description="Polar residues" evidence="24">
    <location>
        <begin position="5711"/>
        <end position="5732"/>
    </location>
</feature>
<evidence type="ECO:0000256" key="14">
    <source>
        <dbReference type="ARBA" id="ARBA00022989"/>
    </source>
</evidence>
<dbReference type="Gene3D" id="3.90.70.10">
    <property type="entry name" value="Cysteine proteinases"/>
    <property type="match status" value="2"/>
</dbReference>
<dbReference type="FunFam" id="2.70.98.30:FF:000002">
    <property type="entry name" value="Alpha-mannosidase"/>
    <property type="match status" value="2"/>
</dbReference>
<feature type="compositionally biased region" description="Acidic residues" evidence="24">
    <location>
        <begin position="4200"/>
        <end position="4212"/>
    </location>
</feature>
<organism evidence="26 27">
    <name type="scientific">Clunio marinus</name>
    <dbReference type="NCBI Taxonomy" id="568069"/>
    <lineage>
        <taxon>Eukaryota</taxon>
        <taxon>Metazoa</taxon>
        <taxon>Ecdysozoa</taxon>
        <taxon>Arthropoda</taxon>
        <taxon>Hexapoda</taxon>
        <taxon>Insecta</taxon>
        <taxon>Pterygota</taxon>
        <taxon>Neoptera</taxon>
        <taxon>Endopterygota</taxon>
        <taxon>Diptera</taxon>
        <taxon>Nematocera</taxon>
        <taxon>Chironomoidea</taxon>
        <taxon>Chironomidae</taxon>
        <taxon>Clunio</taxon>
    </lineage>
</organism>
<dbReference type="Pfam" id="PF00390">
    <property type="entry name" value="malic"/>
    <property type="match status" value="1"/>
</dbReference>
<dbReference type="FunFam" id="3.90.70.10:FF:000022">
    <property type="entry name" value="Ubiquitin carboxyl-terminal hydrolase 24"/>
    <property type="match status" value="1"/>
</dbReference>
<dbReference type="PANTHER" id="PTHR11607">
    <property type="entry name" value="ALPHA-MANNOSIDASE"/>
    <property type="match status" value="1"/>
</dbReference>
<feature type="region of interest" description="Disordered" evidence="24">
    <location>
        <begin position="93"/>
        <end position="168"/>
    </location>
</feature>
<feature type="compositionally biased region" description="Low complexity" evidence="24">
    <location>
        <begin position="6630"/>
        <end position="6642"/>
    </location>
</feature>
<feature type="region of interest" description="Disordered" evidence="24">
    <location>
        <begin position="743"/>
        <end position="765"/>
    </location>
</feature>
<dbReference type="InterPro" id="IPR037062">
    <property type="entry name" value="Malic_N_dom_sf"/>
</dbReference>
<evidence type="ECO:0000256" key="18">
    <source>
        <dbReference type="ARBA" id="ARBA00023157"/>
    </source>
</evidence>
<keyword evidence="14" id="KW-1133">Transmembrane helix</keyword>
<protein>
    <recommendedName>
        <fullName evidence="22">Malic enzyme</fullName>
    </recommendedName>
</protein>
<feature type="domain" description="USP" evidence="25">
    <location>
        <begin position="5361"/>
        <end position="5734"/>
    </location>
</feature>
<feature type="compositionally biased region" description="Polar residues" evidence="24">
    <location>
        <begin position="434"/>
        <end position="457"/>
    </location>
</feature>
<feature type="domain" description="USP" evidence="25">
    <location>
        <begin position="221"/>
        <end position="711"/>
    </location>
</feature>
<dbReference type="Gene3D" id="3.40.50.720">
    <property type="entry name" value="NAD(P)-binding Rossmann-like Domain"/>
    <property type="match status" value="1"/>
</dbReference>
<dbReference type="NCBIfam" id="NF010052">
    <property type="entry name" value="PRK13529.1"/>
    <property type="match status" value="1"/>
</dbReference>
<dbReference type="PROSITE" id="PS00331">
    <property type="entry name" value="MALIC_ENZYMES"/>
    <property type="match status" value="1"/>
</dbReference>
<dbReference type="InterPro" id="IPR028995">
    <property type="entry name" value="Glyco_hydro_57/38_cen_sf"/>
</dbReference>
<evidence type="ECO:0000256" key="23">
    <source>
        <dbReference type="SAM" id="Coils"/>
    </source>
</evidence>
<evidence type="ECO:0000256" key="4">
    <source>
        <dbReference type="ARBA" id="ARBA00004323"/>
    </source>
</evidence>
<dbReference type="Pfam" id="PF07748">
    <property type="entry name" value="Glyco_hydro_38C"/>
    <property type="match status" value="2"/>
</dbReference>
<feature type="region of interest" description="Disordered" evidence="24">
    <location>
        <begin position="791"/>
        <end position="821"/>
    </location>
</feature>
<dbReference type="Gene3D" id="1.20.1270.50">
    <property type="entry name" value="Glycoside hydrolase family 38, central domain"/>
    <property type="match status" value="2"/>
</dbReference>
<evidence type="ECO:0000256" key="13">
    <source>
        <dbReference type="ARBA" id="ARBA00022968"/>
    </source>
</evidence>
<dbReference type="GO" id="GO:0004572">
    <property type="term" value="F:mannosyl-oligosaccharide 1,3-1,6-alpha-mannosidase activity"/>
    <property type="evidence" value="ECO:0007669"/>
    <property type="project" value="UniProtKB-EC"/>
</dbReference>
<sequence length="7023" mass="802223">MYSVIISDFDARKMPTEVFMREQQCKTDVHVNDKLSNKVDKKSKTFSRTKKENKKVKTQNNTEANLFRVRKKFHRTTSSSQNSEDLLPKVLKEKNRSNSDDVHPDVSKSVDATNNLRIDGTDESHEDVAIKQQNQKRKLIKEKDKKLSKLQKLSPTKQIDRREDNKDDDTYKMYEYRTQTANAPKADTESSFLTKNDATEENLINAFYQQQCLGGSNNSIATLCNIGNSCYLNSVIYTLRFAPHFLHRLHHLVDDMRQVYQRIGQHKIKSSSLGRNVSGLQGHNGRSWSSKDLVSLNGIHPSNGLDPVLKNNRQIATEKLHELYQSLHRNESIDSIESFHAGTFLQAIQDVSSIFEGNQQQDAHELLMCILDSIRETCSTLVKTIKENPEIMNHNVQQNSESNELTSPPQSSVHTSQSLKSIFSRKIRRKDTLKSNGGTSSPIKENVADNNNITTMTIEEESSGGDVKTNNEMTTNDVDSSNDKVNEAIKRLDLDFFCKDFEGVTLFTTKCLTCETVTEQKETMVDIAIPISPDTLTQPIDPQLFFQNSCITREYFRVENHFRCDKCCGYTEAIRSISFEILPRLLVLHIKRFSGGMEKISSYSPTPFILKCFCNKCYKKRDEDKLHYYKLYSVITHVGATMSVGHYIAYTCSLDIYNEYINCCYEKRQLSLESNNNHANNNSHHQQQQQPTTNNVEKNSGIMKKLIYGSRKASSSGDMTKSLKPMNGLSKMMINGIEKLSLNSDKNQNNSSSNGVSSVPSSPPKTVCPSSNCCGIYVKNFSTIVENYHNSNASQQQQQEKSSNDENIQNDNGETASSKPSLNDLNQKIWYMCDDDKIKIMTQREFEDALSRNQKTAVNKMSLRLLIRNGSFARSYPNLASVCSSPKKSSLNAQQKREHHEVTGDIICPSMVMGIDHLRDPRLNKGLAFTLQERQTLGIHGLQPARYKSQEEQLELCKMSIMRYQEDLNKYLYLVDLQDRNERLFFRLLSENVEMMMPIVYTPTVGLACQKFGLIYRRPRGLFVTFNDRGHVFDVLKNWPEPDVRAIVVTDGERILGLGDLGAQGMGIPVGKLALYTALAGIKPHQCLPIVIDVGTNNKDLLEDPLYVGLRQPRVSGQAYDDFIDEFMAAVVRRYGQNTLIQFEDFGNHNAFRYLDKYRDSYCTFNDDIQGTAAVAVAGLLASKRVTGKKLSENKILFLGAGEAAIGIADLCVKAMMTEGISQQEARDNIWMVDIDGLLAKGRPEGKLGGHKWFYAKEHEVMKDFGEVVQKVRPSILIGASAAGGAFTPEILQNMAEYNERPIIFALSNPTSKAECTAQQAYDSTQGKCIFASGSPFGSVEYDGKTFYPGQGNNAYIFPGVALGVIATGTHHIPEDMFLIAAETIAKHVTDDDIQKGSLYPPLSLIRECSFEIAIGISKYAYAKGLASLYPEPSDKKTWLKEHIYNFNYESSMPVTWPWPEMPHIATRPLQPLILHDVKKKQFGEIKKQIDTIHNNGIMNSIPDPLHFKNDLLIKDEVILEHGRPQNDDTCSINMEVVPNPNIQMLKAYREIPFDNIDGGAWKQGWKIEYDTHDWNRHHKLKVFVVPHSHNDPGWINTFDEYYERQTKMIFANMLRHLDEFEDMKFIWAEIVYFSKWYDSLNAKSKEIVKKLVKRKQLEFVTGGWVMPDEACSHWYSVLQSLTEGQKYLKQAFNVTPISSWAIDPFGHSATFAYILKKSGFENLLIQRTHYSVKKYLAQRKQLEFRWTQLWDGKGDTELFTHMMPFYSYDVPHTCGPDPKVCCQFDFKRLPGYGVSCPWKVPPQPISDDNVAKRAEMIVDQWRKKSKLYNTRSVLIPLGDDFRYTQSMEWEAQRINFEKLFEYINNDQYLNVEAKFATLQEYFDSVKKEKELQQFPSLSGDFFTYADRDDHYWSGYFTSRPYYKRMDRILMNYLRSAEMLHSWNAWEDSAGFDKKLEVARRALSIFQHHDGVSGTAKDYVMKDYDSMMTEGIRNCKFVMQQAVYRLLTQSNIYQPDYSFVYFNVDDSRSAGNDDSRSVIIIGEEVPFKFIVVHNSLPRERHELVEFYIAKPFVSVTDPEGNAITAQVSPVWTWHQSIHGIIQPQVSNTKYKLMFMVTVPPLGMTVYKINAKSNKDESIGTTFSKITIFTDTPFNIADLSEYPEKIEFEEHREVSLRLDESLPGASFNKYGMLKSLSQDGTIVPVHLEFFRYGTRSVHGQKSGAYLFLPDGPATPLQVNTPIIVLSKGELQQDLTAGLPFAVHENILRKGESLEIRNYVDIGDMGNTEIVMRLSTNIKSNQTFFTDLNGMQMVKRERFSKIPLQANYYPIPSAMFIEDKIWRLTIFSGLPLGGSSLKSGEIEIMQDRRLNQDDERGLGQGVLDNKPVLNIFKLVLENRESCQQLDENYPTGFLTPNSYEEQKILLHPIEKFIFNENDWNGVKYQFGENHESAEAGIELVALRVLPAIPKSPLGVVLHRTNFGECASDKARDDDNIARKADLLVDQWRKKSKLFKTKSLLVPHGDDFRYATPFEWEDQRINLEKLFNYINKRKGFNVEAKFATLQEYFDSVKKEKELQQFPSLSGDFFTYADRDDHYWSGYFTSRPYYKRMDRILMNYLRSAEMLHSWNAWEDSAGFDKKLEVARRALSIFQHHDGVSGTAKDYVMKDYDSMMTEGIRNCKFVMQQAVYRLLTQSNIYQPDYSFVYFNVDDSRSAGNDDSRSVIIIGEEVPFKFVVVHNSLPRERHELVEFYIAKPFVSVTDPEGNAITAQVSPVWTWKRNVLNYFLVSLSGSFEPKISTTKYKLSFMVKIPPLGLSVYKINQKRNRNDCAKTSYAEVSIFTDSHFNINEFKKNYPGEINFEDRCKNYLQHDDENFGATFHENGLLESLVFDDEKIPVSLKFLRYGTKSSHGEKSGAYLFLPDGPATPFKVGKPTVIVTKGELQQDLTAGLPFAVHENILRKGESLEIRNYVDIGDMGNTEIVMRLSTNIKSNQTFFTDLNGMQMVKRERFSKIPLQANYYPIPSAMFIEDKIWRLTIFSGLPLGGSSLKSGEIEIMQDRRMNQGDGRGLGQGVQDNQPVLNIFKLVLENRESCQQLDENYPTGFLTPNSYREQKILLHPIEKFIFNENDWNGVKYQFGENHESAEAGIELVALRVLPAIPKSPLGVVLHRTNFGECASDKARDEEKFKEIEGGLGRNHEQIAEILKKVEFVDSSSISFLKFKNVSSDQSCNVNVNVVPSPDIQMLKAYREIPFDNIEGGAWTQGWKIEYDTHDWNQRKKLKVFVVPHSHNDPGWKWTFDEYYEGATRYIFNNMLQQLDENKNMKFIWAEIVFFSRWYDNLPLRFRDKIKTFVERKQLEFVTGGWVMPDEACSHWYSVLQSLTEGQKYLKQAFNVTPISSWAIDPFGHSATFAYILKKSGFENLLIQRTHYSVKKYLAQRKQLEFRWTQLWDGKGDTELFTHMMPFYSYDIRRSCGPDPNICGVLQFNKFTTTIQHKMCDSTFCSDFLSLLQSCDQRLSGHKKNDHSNFKELTKKEVDVILGYIQLWPQRQCMCCYRDLKNFDRFNYVIRSLIFLIVVKLKDIKTLIVNTVKLEQKNADTSSNKSNDSSPSVEANENASTDSLDETKSPTKTENQNVDKNTKSEEGKEKSDDIWTLPDIEKALIFSSKVFLLNFPLYVAHKHGVHGRIDEITPQDLQSLSMFCDIHDTEIPVYLYRNVTLFCTAGGFSAMLHCFELNNLPVSTAHACTMAISNIKLWLNYRSIVQLFVPLRIKILQYMCKLSDQDLRSSATKSMADFMWSAIKDPLDSQITFDTEGLALAFKYFTSSTLTMRLAGMSQINAHINLFNDICTTETVAEVELIGRKLADWLTENQIISHLFGPNLHVEVIKQSHIVLNFLAVENHITEDHISLIWQAAQLKHCSKTIYDILPSLVKNLAPKPATHLYMLLCRLDPKEHTEQSIYIISALTKLIWARDRGRQMSVHDMSGASLSREIAEIPSSSENSVSVDGSNSDEDSSDCRKSPIDVDGSDSGAPPPCKQPRHITAAVNIKKKTLSEDGKSQSGSYVSEKEKREMYPVIGGRIDRFQAHNTSSDEDEADVSENISKSRKKFRKKRRKFEHLTRKDIQEMVESISDGDSDCDPLFGGSDCSESVREDVLERLNKDESFFRAISENCHLMDYLRSGENDESSSPISNKSEKNMADFDDEDSPCEEELAQLTATSSHYSSSPRNRVDINRSSTPNNQTQKCHKNHMKTSGTSSSNEKNKSNSSNLSSPMRARSPDICQPGNTLLWDLLQDEKIGFLGEALALETEKTLSSLLCFHTEKFVRKKFIEACLSNIANNRSVIVSLRLIPKLLASFQQFRDVGTHQVTMWAERTHKMMHHFFNNLKCYCNHMKQMRSGKNCNNEQQSTISLVKNQNGNYFYSHTTQIQVRLQFLASIFCDIGSPKTFRLTINQIDVLWSCLSTDPECADCLFHWLQGQSKGNAQHALSSQSLQHIYMKKWPELKPENISMVALTLFQQLFILGLSDELRNEKADVLGMDNLWKIALRANDTEVSMAAIQYINTYYMEHQLKNEKEFVAQCMNYLTQASDGLNKPEVEEQSIMSVQRALMLLNTHLETFRRRYAYHLRRWTLEGRGIISHSALRAEGPGPPIKIILQPGGLPEKSFLHLYQTDLVADLKAEIAKWWENLQGNLKSSGGSAPVLGNLLSDGPLRIITQGQEITSEYDERSLIDVGFKDNQMVYVSLGGRSGRRRDHSDHPSMLPAPSKDCLPTILLLQSPYFEQLFKLMQTLGDMKLTEKSGSTMQHTQAQVLSRRVWDILAMLPTSPTLLETFKNFSLADKSSTKTEEKVTFNIRDLLDPSNLQKFMYSLHIVESLCKSKFAASVKNSSMTINQRNQLKMKIAKAKAAKKSPAKENVENNNSNVVIADDGMKKENQELSEKKSESGGGNSNATRDQSDNDMNISKEESTIEMKIKKSIEWSNQFIRNGGLEHLYEILMSGVLQKQDGNYNEWRYDCLCSLLRILCLLGVDDLKQEENIIVIPKLNDNMLKIMNVKKTISRISSILNEAAVPLKDNHYKTGFWGRSQVVNFAMNLLVCFAYSSQDAREALWIDSNNYSWLQKLILDDPDPHVRRETCAALYRLCMGNSKTYSELMIPLLVKLISFLPVAEKMKTQSNCYSIIEDGKEPYGQACRDYFWLLSRLVDNTTPDLIKSNNLGEIQDNMTIDIEALCYQVSQLVINRDYLEGRHIQDDGLVGLLNLMANLVKYDPPFKYSQTGQQFIAKIFECLFALPTAENRDLPKCKSQGARAASYDLLIELTRNAPSNYMLLHKMLMLQHRPGPHSPYPWDYWPRDDGRSECGYVGLTNLGATCYMASCIQHIFMMPQARESILSVPTDAPVKHKQTFSELQKMFAYLMESERKSYNPRSFCKVYQMDHQPLNTGEQKDMAEFFIDLVSKLEEMTPELKALVKQIFCGVISNNVVSLDCGHVSRTLEEFYTVRCQVADMRNLQESLDEVTVKDTLEGDNMYTCSQCGRKVRAEKRACFKKLPQILCFNTMRYTFNMVTMLKEKVNTHFSFPLRLDMSRYVEKTLMPHHYQEEKLKSQMRRKVSESESIHSASTNPEVKMKVDMSSINDLSPLDSDMKEVDENEQIKQEQQIIEEEESEDFNENYEYDLVGVTVHTGTADGGHYYSFIKEPYMLFYEWRSGKGGNEQRNQSESPTTLSPGSSVSQLQEAGKSDEAQASTSDQKISEDAVNKKITDKLAMDIADEFERRVDEDSQKSLSSSIVKSKRKSFLNKDLEEWIWQDNRHYLEDRNIFEHTYFNFMWQICGHVPQSLLVLNDITFRAAQLSVSFFMETFIHAKEKPTMVLWVELLTKQFNASQEACEWFLQHMSQEPWWPVQVLIQCPNQMVRQMFQRLVIHVIQRLRPLHYALYLQKENEDDENEMFGEMSCVTKFIKSLILLLENGAKAHLRHLTEFFGLLYEFSRMGEEETKFLLHINVIKSVADFYLGHKNQDCIDSTSDNDENSSDEALSVEKTRPISLDKMIALVATLVERSRGTDHTLSLSTRDYNAIAGGKGFPFLYQQIKDNINPNQTRLLIHALCRYDERLAGSIIAMLFTAVTKHTELCGPFFKLLTLLTESSSGPSGLPCFSQLVLQRVWEAAVFCPQPSLEWLAIQAPRNKVAHAWVLSTAENWVEQFLIGHPNLRVRNAAANLLVSLIPSQNFRQNYRASTHHKMILNNQHREIGGEALIILHSVLSILLGLLRAAKNYTDISLHGTVKLTSYFGLMAYCMISKTEKLMLGPHIKTLWELFHPKLSEPSVPAHHNKQALLAFWHHATVDCPENAQQVVNNPEITKNIAFNYILADHDDSEVVQYNRSMLPAYYGLLRLCCQQSRALTRQLSGHQNLQWAFKNITPHPTQYNLAVDELFKLMALFVAKHPESTQSELDQVCVFRRQTLSAYLGALDARVSWNTLVSALRILVETEDDRLFFVSNGGLTMCFEALLTLHSMYHEATACNVTEDLQDLLREIVRLVQALRQNCREQKKKYPPSGYFKGLPEVIRRLTTLLNTFNPPEMRKLTLDVLKELVRCIPTESIGILTPILTHCHIPSQQHSMGPLGTFFPRRNSKSSGQGSSSSSSSASVQAAWISGSKNIPRPPRPMIQMNIPRTQAFTNVKGVDKEFDLAVERFYKPYHEFLDIFFRAAVTSNIFNETLVNLSLVTGVEAVGWHFNFFPTFWVGINKNKNTQRYTELLINNGLIHEYIDRVLKDERVSLNDSMIANFIEIYYGKVRTQLSLIKLLDVICISMVQKDNWEEICGDLHAVRIIGQTGGFPKSSKESLKRSLQCVLQKSKEFAVEEESPPKKRKIGGAPCSKNVDKSNSTSADEKNEQVTNTSNDNMKIEESSNECEKGTKEKENSATTSLAQTTNVTSILTISRNDLIKDIESHIEIIYECLDELNEASVNTTGSNSTSSNKTTTNDIILISSETSSQENIETANESTEIGDVKSNDPTAAQNESKNE</sequence>
<evidence type="ECO:0000256" key="22">
    <source>
        <dbReference type="RuleBase" id="RU003426"/>
    </source>
</evidence>
<evidence type="ECO:0000256" key="19">
    <source>
        <dbReference type="ARBA" id="ARBA00023295"/>
    </source>
</evidence>
<dbReference type="InterPro" id="IPR013780">
    <property type="entry name" value="Glyco_hydro_b"/>
</dbReference>
<feature type="compositionally biased region" description="Polar residues" evidence="24">
    <location>
        <begin position="3610"/>
        <end position="3619"/>
    </location>
</feature>
<dbReference type="PANTHER" id="PTHR11607:SF3">
    <property type="entry name" value="LYSOSOMAL ALPHA-MANNOSIDASE"/>
    <property type="match status" value="1"/>
</dbReference>
<evidence type="ECO:0000256" key="1">
    <source>
        <dbReference type="ARBA" id="ARBA00001936"/>
    </source>
</evidence>
<evidence type="ECO:0000256" key="3">
    <source>
        <dbReference type="ARBA" id="ARBA00001947"/>
    </source>
</evidence>
<evidence type="ECO:0000256" key="12">
    <source>
        <dbReference type="ARBA" id="ARBA00022833"/>
    </source>
</evidence>
<feature type="compositionally biased region" description="Basic and acidic residues" evidence="24">
    <location>
        <begin position="3637"/>
        <end position="3648"/>
    </location>
</feature>
<feature type="compositionally biased region" description="Basic and acidic residues" evidence="24">
    <location>
        <begin position="158"/>
        <end position="168"/>
    </location>
</feature>
<keyword evidence="9" id="KW-0812">Transmembrane</keyword>
<dbReference type="GO" id="GO:0051287">
    <property type="term" value="F:NAD binding"/>
    <property type="evidence" value="ECO:0007669"/>
    <property type="project" value="InterPro"/>
</dbReference>
<dbReference type="InterPro" id="IPR036291">
    <property type="entry name" value="NAD(P)-bd_dom_sf"/>
</dbReference>
<feature type="region of interest" description="Disordered" evidence="24">
    <location>
        <begin position="6859"/>
        <end position="6925"/>
    </location>
</feature>
<dbReference type="InterPro" id="IPR038765">
    <property type="entry name" value="Papain-like_cys_pep_sf"/>
</dbReference>
<feature type="compositionally biased region" description="Basic residues" evidence="24">
    <location>
        <begin position="44"/>
        <end position="57"/>
    </location>
</feature>
<dbReference type="Pfam" id="PF00443">
    <property type="entry name" value="UCH"/>
    <property type="match status" value="2"/>
</dbReference>
<comment type="catalytic activity">
    <reaction evidence="21">
        <text>N(4)-{beta-D-GlcNAc-(1-&gt;2)-alpha-D-Man-(1-&gt;3)-[alpha-D-Man-(1-&gt;3)-[alpha-D-Man-(1-&gt;6)]-alpha-D-Man-(1-&gt;6)]-beta-D-Man-(1-&gt;4)-beta-D-GlcNAc-(1-&gt;4)-beta-D-GlcNAc}-L-asparaginyl-[protein] + 2 H2O = 2 alpha-D-mannopyranose + an N(4)-{beta-D-GlcNAc-(1-&gt;2)-alpha-D-Man-(1-&gt;3)-[alpha-D-Man-(1-&gt;6)]-beta-D-Man-(1-&gt;4)-beta-D-GlcNAc-(1-&gt;4)-beta-D-GlcNAc}-L-asparaginyl-[protein]</text>
        <dbReference type="Rhea" id="RHEA:56052"/>
        <dbReference type="Rhea" id="RHEA-COMP:14368"/>
        <dbReference type="Rhea" id="RHEA-COMP:14369"/>
        <dbReference type="ChEBI" id="CHEBI:15377"/>
        <dbReference type="ChEBI" id="CHEBI:28729"/>
        <dbReference type="ChEBI" id="CHEBI:60615"/>
        <dbReference type="ChEBI" id="CHEBI:60625"/>
        <dbReference type="EC" id="3.2.1.114"/>
    </reaction>
</comment>
<dbReference type="Gene3D" id="3.20.110.10">
    <property type="entry name" value="Glycoside hydrolase 38, N terminal domain"/>
    <property type="match status" value="3"/>
</dbReference>
<evidence type="ECO:0000259" key="25">
    <source>
        <dbReference type="PROSITE" id="PS50235"/>
    </source>
</evidence>
<dbReference type="Pfam" id="PF03949">
    <property type="entry name" value="Malic_M"/>
    <property type="match status" value="1"/>
</dbReference>
<dbReference type="FunFam" id="1.20.1270.50:FF:000001">
    <property type="entry name" value="Alpha-mannosidase"/>
    <property type="match status" value="2"/>
</dbReference>
<evidence type="ECO:0000256" key="21">
    <source>
        <dbReference type="ARBA" id="ARBA00093232"/>
    </source>
</evidence>
<dbReference type="GO" id="GO:0000139">
    <property type="term" value="C:Golgi membrane"/>
    <property type="evidence" value="ECO:0007669"/>
    <property type="project" value="UniProtKB-SubCell"/>
</dbReference>
<dbReference type="InterPro" id="IPR037094">
    <property type="entry name" value="Glyco_hydro_38_cen_sf"/>
</dbReference>
<dbReference type="GO" id="GO:0006013">
    <property type="term" value="P:mannose metabolic process"/>
    <property type="evidence" value="ECO:0007669"/>
    <property type="project" value="InterPro"/>
</dbReference>
<feature type="compositionally biased region" description="Polar residues" evidence="24">
    <location>
        <begin position="4215"/>
        <end position="4243"/>
    </location>
</feature>
<feature type="compositionally biased region" description="Polar residues" evidence="24">
    <location>
        <begin position="6987"/>
        <end position="7003"/>
    </location>
</feature>
<evidence type="ECO:0000256" key="2">
    <source>
        <dbReference type="ARBA" id="ARBA00001946"/>
    </source>
</evidence>
<dbReference type="Pfam" id="PF01074">
    <property type="entry name" value="Glyco_hydro_38N"/>
    <property type="match status" value="3"/>
</dbReference>
<evidence type="ECO:0000256" key="15">
    <source>
        <dbReference type="ARBA" id="ARBA00023002"/>
    </source>
</evidence>
<dbReference type="InterPro" id="IPR001394">
    <property type="entry name" value="Peptidase_C19_UCH"/>
</dbReference>
<dbReference type="InterPro" id="IPR016024">
    <property type="entry name" value="ARM-type_fold"/>
</dbReference>
<dbReference type="FunFam" id="3.20.110.10:FF:000003">
    <property type="entry name" value="Alpha-mannosidase"/>
    <property type="match status" value="1"/>
</dbReference>
<evidence type="ECO:0000313" key="27">
    <source>
        <dbReference type="Proteomes" id="UP000183832"/>
    </source>
</evidence>
<feature type="compositionally biased region" description="Low complexity" evidence="24">
    <location>
        <begin position="3599"/>
        <end position="3609"/>
    </location>
</feature>
<feature type="region of interest" description="Disordered" evidence="24">
    <location>
        <begin position="398"/>
        <end position="419"/>
    </location>
</feature>
<dbReference type="InterPro" id="IPR015341">
    <property type="entry name" value="Glyco_hydro_38_cen"/>
</dbReference>
<dbReference type="GO" id="GO:0006491">
    <property type="term" value="P:N-glycan processing"/>
    <property type="evidence" value="ECO:0007669"/>
    <property type="project" value="TreeGrafter"/>
</dbReference>
<evidence type="ECO:0000313" key="26">
    <source>
        <dbReference type="EMBL" id="CRK95392.1"/>
    </source>
</evidence>
<feature type="coiled-coil region" evidence="23">
    <location>
        <begin position="6522"/>
        <end position="6549"/>
    </location>
</feature>
<feature type="region of interest" description="Disordered" evidence="24">
    <location>
        <begin position="6619"/>
        <end position="6642"/>
    </location>
</feature>
<keyword evidence="10 22" id="KW-0479">Metal-binding</keyword>
<dbReference type="OrthoDB" id="289038at2759"/>
<dbReference type="InterPro" id="IPR027291">
    <property type="entry name" value="Glyco_hydro_38_N_sf"/>
</dbReference>
<dbReference type="Gene3D" id="2.60.40.1180">
    <property type="entry name" value="Golgi alpha-mannosidase II"/>
    <property type="match status" value="2"/>
</dbReference>
<comment type="pathway">
    <text evidence="5">Protein modification; protein glycosylation.</text>
</comment>
<dbReference type="InterPro" id="IPR048534">
    <property type="entry name" value="Man2a1-like_dom"/>
</dbReference>
<comment type="function">
    <text evidence="20">Catalyzes the first committed step in the biosynthesis of complex N-glycans. It controls conversion of high mannose to complex N-glycans; the final hydrolytic step in the N-glycan maturation pathway.</text>
</comment>
<feature type="compositionally biased region" description="Basic and acidic residues" evidence="24">
    <location>
        <begin position="6901"/>
        <end position="6919"/>
    </location>
</feature>
<comment type="cofactor">
    <cofactor evidence="1">
        <name>Mn(2+)</name>
        <dbReference type="ChEBI" id="CHEBI:29035"/>
    </cofactor>
</comment>
<dbReference type="SUPFAM" id="SSF88713">
    <property type="entry name" value="Glycoside hydrolase/deacetylase"/>
    <property type="match status" value="3"/>
</dbReference>
<dbReference type="Proteomes" id="UP000183832">
    <property type="component" value="Unassembled WGS sequence"/>
</dbReference>
<keyword evidence="12" id="KW-0862">Zinc</keyword>
<dbReference type="InterPro" id="IPR046346">
    <property type="entry name" value="Aminoacid_DH-like_N_sf"/>
</dbReference>
<evidence type="ECO:0000256" key="24">
    <source>
        <dbReference type="SAM" id="MobiDB-lite"/>
    </source>
</evidence>
<feature type="region of interest" description="Disordered" evidence="24">
    <location>
        <begin position="4903"/>
        <end position="4962"/>
    </location>
</feature>
<dbReference type="FunFam" id="3.40.50.720:FF:000060">
    <property type="entry name" value="Malic enzyme"/>
    <property type="match status" value="1"/>
</dbReference>
<dbReference type="InterPro" id="IPR001891">
    <property type="entry name" value="Malic_OxRdtase"/>
</dbReference>
<dbReference type="Pfam" id="PF12030">
    <property type="entry name" value="DUF3517"/>
    <property type="match status" value="1"/>
</dbReference>
<dbReference type="SUPFAM" id="SSF74650">
    <property type="entry name" value="Galactose mutarotase-like"/>
    <property type="match status" value="2"/>
</dbReference>
<feature type="region of interest" description="Disordered" evidence="24">
    <location>
        <begin position="5707"/>
        <end position="5751"/>
    </location>
</feature>
<comment type="subunit">
    <text evidence="8">Homodimer; disulfide-linked.</text>
</comment>
<feature type="compositionally biased region" description="Low complexity" evidence="24">
    <location>
        <begin position="4251"/>
        <end position="4271"/>
    </location>
</feature>
<evidence type="ECO:0000256" key="6">
    <source>
        <dbReference type="ARBA" id="ARBA00008785"/>
    </source>
</evidence>
<dbReference type="CDD" id="cd10809">
    <property type="entry name" value="GH38N_AMII_GMII_SfManIII_like"/>
    <property type="match status" value="1"/>
</dbReference>
<dbReference type="Pfam" id="PF09261">
    <property type="entry name" value="Alpha-mann_mid"/>
    <property type="match status" value="2"/>
</dbReference>
<evidence type="ECO:0000256" key="11">
    <source>
        <dbReference type="ARBA" id="ARBA00022801"/>
    </source>
</evidence>
<evidence type="ECO:0000256" key="16">
    <source>
        <dbReference type="ARBA" id="ARBA00023034"/>
    </source>
</evidence>
<evidence type="ECO:0000256" key="8">
    <source>
        <dbReference type="ARBA" id="ARBA00011748"/>
    </source>
</evidence>
<evidence type="ECO:0000256" key="17">
    <source>
        <dbReference type="ARBA" id="ARBA00023136"/>
    </source>
</evidence>
<dbReference type="GO" id="GO:0016616">
    <property type="term" value="F:oxidoreductase activity, acting on the CH-OH group of donors, NAD or NADP as acceptor"/>
    <property type="evidence" value="ECO:0007669"/>
    <property type="project" value="InterPro"/>
</dbReference>
<keyword evidence="17" id="KW-0472">Membrane</keyword>
<dbReference type="SUPFAM" id="SSF53223">
    <property type="entry name" value="Aminoacid dehydrogenase-like, N-terminal domain"/>
    <property type="match status" value="1"/>
</dbReference>
<dbReference type="PROSITE" id="PS50235">
    <property type="entry name" value="USP_3"/>
    <property type="match status" value="2"/>
</dbReference>
<dbReference type="Pfam" id="PF21260">
    <property type="entry name" value="Laman-like_dom"/>
    <property type="match status" value="2"/>
</dbReference>
<keyword evidence="15 22" id="KW-0560">Oxidoreductase</keyword>
<accession>A0A1J1I538</accession>
<comment type="similarity">
    <text evidence="6 22">Belongs to the malic enzymes family.</text>
</comment>
<comment type="cofactor">
    <cofactor evidence="3">
        <name>Zn(2+)</name>
        <dbReference type="ChEBI" id="CHEBI:29105"/>
    </cofactor>
</comment>
<dbReference type="FunFam" id="3.40.50.10380:FF:000008">
    <property type="entry name" value="Malic enzyme"/>
    <property type="match status" value="1"/>
</dbReference>
<feature type="region of interest" description="Disordered" evidence="24">
    <location>
        <begin position="431"/>
        <end position="480"/>
    </location>
</feature>
<keyword evidence="11" id="KW-0378">Hydrolase</keyword>
<dbReference type="InterPro" id="IPR000602">
    <property type="entry name" value="Glyco_hydro_38_N"/>
</dbReference>
<dbReference type="SUPFAM" id="SSF88688">
    <property type="entry name" value="Families 57/38 glycoside transferase middle domain"/>
    <property type="match status" value="2"/>
</dbReference>
<feature type="compositionally biased region" description="Polar residues" evidence="24">
    <location>
        <begin position="468"/>
        <end position="479"/>
    </location>
</feature>
<keyword evidence="27" id="KW-1185">Reference proteome</keyword>
<dbReference type="InterPro" id="IPR011013">
    <property type="entry name" value="Gal_mutarotase_sf_dom"/>
</dbReference>
<dbReference type="InterPro" id="IPR050843">
    <property type="entry name" value="Glycosyl_Hydrlase_38"/>
</dbReference>
<dbReference type="SMART" id="SM01274">
    <property type="entry name" value="malic"/>
    <property type="match status" value="1"/>
</dbReference>
<comment type="similarity">
    <text evidence="7">Belongs to the glycosyl hydrolase 38 family.</text>
</comment>